<dbReference type="Pfam" id="PF13855">
    <property type="entry name" value="LRR_8"/>
    <property type="match status" value="1"/>
</dbReference>
<dbReference type="EMBL" id="BLXT01002152">
    <property type="protein sequence ID" value="GFN91561.1"/>
    <property type="molecule type" value="Genomic_DNA"/>
</dbReference>
<accession>A0AAV3Z8J7</accession>
<dbReference type="InterPro" id="IPR050216">
    <property type="entry name" value="LRR_domain-containing"/>
</dbReference>
<evidence type="ECO:0000256" key="3">
    <source>
        <dbReference type="SAM" id="MobiDB-lite"/>
    </source>
</evidence>
<proteinExistence type="predicted"/>
<feature type="compositionally biased region" description="Polar residues" evidence="3">
    <location>
        <begin position="72"/>
        <end position="88"/>
    </location>
</feature>
<evidence type="ECO:0000313" key="5">
    <source>
        <dbReference type="Proteomes" id="UP000735302"/>
    </source>
</evidence>
<dbReference type="GO" id="GO:0005737">
    <property type="term" value="C:cytoplasm"/>
    <property type="evidence" value="ECO:0007669"/>
    <property type="project" value="TreeGrafter"/>
</dbReference>
<evidence type="ECO:0000313" key="4">
    <source>
        <dbReference type="EMBL" id="GFN91561.1"/>
    </source>
</evidence>
<evidence type="ECO:0000256" key="2">
    <source>
        <dbReference type="ARBA" id="ARBA00022737"/>
    </source>
</evidence>
<dbReference type="PANTHER" id="PTHR48051">
    <property type="match status" value="1"/>
</dbReference>
<reference evidence="4 5" key="1">
    <citation type="journal article" date="2021" name="Elife">
        <title>Chloroplast acquisition without the gene transfer in kleptoplastic sea slugs, Plakobranchus ocellatus.</title>
        <authorList>
            <person name="Maeda T."/>
            <person name="Takahashi S."/>
            <person name="Yoshida T."/>
            <person name="Shimamura S."/>
            <person name="Takaki Y."/>
            <person name="Nagai Y."/>
            <person name="Toyoda A."/>
            <person name="Suzuki Y."/>
            <person name="Arimoto A."/>
            <person name="Ishii H."/>
            <person name="Satoh N."/>
            <person name="Nishiyama T."/>
            <person name="Hasebe M."/>
            <person name="Maruyama T."/>
            <person name="Minagawa J."/>
            <person name="Obokata J."/>
            <person name="Shigenobu S."/>
        </authorList>
    </citation>
    <scope>NUCLEOTIDE SEQUENCE [LARGE SCALE GENOMIC DNA]</scope>
</reference>
<name>A0AAV3Z8J7_9GAST</name>
<dbReference type="SUPFAM" id="SSF52058">
    <property type="entry name" value="L domain-like"/>
    <property type="match status" value="1"/>
</dbReference>
<dbReference type="Proteomes" id="UP000735302">
    <property type="component" value="Unassembled WGS sequence"/>
</dbReference>
<keyword evidence="5" id="KW-1185">Reference proteome</keyword>
<keyword evidence="2" id="KW-0677">Repeat</keyword>
<dbReference type="PRINTS" id="PR00019">
    <property type="entry name" value="LEURICHRPT"/>
</dbReference>
<protein>
    <submittedName>
        <fullName evidence="4">Leucine-rich repeat protein</fullName>
    </submittedName>
</protein>
<keyword evidence="1" id="KW-0433">Leucine-rich repeat</keyword>
<evidence type="ECO:0000256" key="1">
    <source>
        <dbReference type="ARBA" id="ARBA00022614"/>
    </source>
</evidence>
<dbReference type="InterPro" id="IPR001611">
    <property type="entry name" value="Leu-rich_rpt"/>
</dbReference>
<dbReference type="AlphaFoldDB" id="A0AAV3Z8J7"/>
<comment type="caution">
    <text evidence="4">The sequence shown here is derived from an EMBL/GenBank/DDBJ whole genome shotgun (WGS) entry which is preliminary data.</text>
</comment>
<sequence>MPTSRASRLKHAAHHQVQIQPEPVPAPQPDVVKVTKRKQKVGGPYCGPYGPCPVAHVGYTEGRHMHPERFSAKSTATSGSSEGHSSTATRRRREKAVSVRIIDVSLETITNLQKLSESVKRLVAANLHLKAIPEELVASLLYLTKLDLSNNKLTDGSFPESMKKLEHLLEIRLSQNGLTKVPACLKKLKNLSRLDMSENQMETVSGLDKLRKLQTLVLDNNKLTSLFKEISTLRRLEILRCSRNNLREVRIYVQP</sequence>
<dbReference type="PROSITE" id="PS51450">
    <property type="entry name" value="LRR"/>
    <property type="match status" value="2"/>
</dbReference>
<organism evidence="4 5">
    <name type="scientific">Plakobranchus ocellatus</name>
    <dbReference type="NCBI Taxonomy" id="259542"/>
    <lineage>
        <taxon>Eukaryota</taxon>
        <taxon>Metazoa</taxon>
        <taxon>Spiralia</taxon>
        <taxon>Lophotrochozoa</taxon>
        <taxon>Mollusca</taxon>
        <taxon>Gastropoda</taxon>
        <taxon>Heterobranchia</taxon>
        <taxon>Euthyneura</taxon>
        <taxon>Panpulmonata</taxon>
        <taxon>Sacoglossa</taxon>
        <taxon>Placobranchoidea</taxon>
        <taxon>Plakobranchidae</taxon>
        <taxon>Plakobranchus</taxon>
    </lineage>
</organism>
<feature type="region of interest" description="Disordered" evidence="3">
    <location>
        <begin position="71"/>
        <end position="92"/>
    </location>
</feature>
<dbReference type="InterPro" id="IPR032675">
    <property type="entry name" value="LRR_dom_sf"/>
</dbReference>
<gene>
    <name evidence="4" type="ORF">PoB_001806700</name>
</gene>
<dbReference type="PANTHER" id="PTHR48051:SF1">
    <property type="entry name" value="RAS SUPPRESSOR PROTEIN 1"/>
    <property type="match status" value="1"/>
</dbReference>
<dbReference type="Gene3D" id="3.80.10.10">
    <property type="entry name" value="Ribonuclease Inhibitor"/>
    <property type="match status" value="1"/>
</dbReference>
<feature type="region of interest" description="Disordered" evidence="3">
    <location>
        <begin position="1"/>
        <end position="29"/>
    </location>
</feature>